<evidence type="ECO:0000313" key="2">
    <source>
        <dbReference type="EMBL" id="GMH78147.1"/>
    </source>
</evidence>
<evidence type="ECO:0000256" key="1">
    <source>
        <dbReference type="SAM" id="MobiDB-lite"/>
    </source>
</evidence>
<proteinExistence type="predicted"/>
<organism evidence="2 3">
    <name type="scientific">Triparma laevis f. inornata</name>
    <dbReference type="NCBI Taxonomy" id="1714386"/>
    <lineage>
        <taxon>Eukaryota</taxon>
        <taxon>Sar</taxon>
        <taxon>Stramenopiles</taxon>
        <taxon>Ochrophyta</taxon>
        <taxon>Bolidophyceae</taxon>
        <taxon>Parmales</taxon>
        <taxon>Triparmaceae</taxon>
        <taxon>Triparma</taxon>
    </lineage>
</organism>
<reference evidence="3" key="1">
    <citation type="journal article" date="2023" name="Commun. Biol.">
        <title>Genome analysis of Parmales, the sister group of diatoms, reveals the evolutionary specialization of diatoms from phago-mixotrophs to photoautotrophs.</title>
        <authorList>
            <person name="Ban H."/>
            <person name="Sato S."/>
            <person name="Yoshikawa S."/>
            <person name="Yamada K."/>
            <person name="Nakamura Y."/>
            <person name="Ichinomiya M."/>
            <person name="Sato N."/>
            <person name="Blanc-Mathieu R."/>
            <person name="Endo H."/>
            <person name="Kuwata A."/>
            <person name="Ogata H."/>
        </authorList>
    </citation>
    <scope>NUCLEOTIDE SEQUENCE [LARGE SCALE GENOMIC DNA]</scope>
</reference>
<accession>A0A9W7ATQ1</accession>
<dbReference type="EMBL" id="BLQM01000245">
    <property type="protein sequence ID" value="GMH78147.1"/>
    <property type="molecule type" value="Genomic_DNA"/>
</dbReference>
<feature type="region of interest" description="Disordered" evidence="1">
    <location>
        <begin position="1"/>
        <end position="23"/>
    </location>
</feature>
<name>A0A9W7ATQ1_9STRA</name>
<evidence type="ECO:0000313" key="3">
    <source>
        <dbReference type="Proteomes" id="UP001162640"/>
    </source>
</evidence>
<sequence>MSAAPTPMDVDTTAPSTTAPTPTLHTRLTSLLHEYNSLSTLRGLPPPTFENHLPLGPLNADLRYTYLQSDLRSTSENHPETTRGAMLGVEDFIFTEDEEVKGLMLKPRQPDLSVQYIGLDAQRNIIEECPKLAKGKQAHLTDRERYDIYIENVCATLQGNLIKKTSEQILEQAGSTVDEVTLAIKQQQMESLRIKREKNRIITTSETFETAKKDRDELDERAKAVLEETKVKAEMYDESVKHREGTMTDAGIAEEVKGYIEEVRWGGANDDVGRCLNDHVHELRSNSNTARFAHTPPGYNENLGMELQRFKPLPSKNRLRIP</sequence>
<protein>
    <submittedName>
        <fullName evidence="2">Uncharacterized protein</fullName>
    </submittedName>
</protein>
<gene>
    <name evidence="2" type="ORF">TL16_g07688</name>
</gene>
<dbReference type="AlphaFoldDB" id="A0A9W7ATQ1"/>
<comment type="caution">
    <text evidence="2">The sequence shown here is derived from an EMBL/GenBank/DDBJ whole genome shotgun (WGS) entry which is preliminary data.</text>
</comment>
<dbReference type="Proteomes" id="UP001162640">
    <property type="component" value="Unassembled WGS sequence"/>
</dbReference>
<feature type="compositionally biased region" description="Low complexity" evidence="1">
    <location>
        <begin position="12"/>
        <end position="23"/>
    </location>
</feature>